<protein>
    <submittedName>
        <fullName evidence="6">LysR family transcriptional regulator</fullName>
    </submittedName>
</protein>
<gene>
    <name evidence="6" type="ORF">H7B67_03480</name>
</gene>
<keyword evidence="7" id="KW-1185">Reference proteome</keyword>
<comment type="caution">
    <text evidence="6">The sequence shown here is derived from an EMBL/GenBank/DDBJ whole genome shotgun (WGS) entry which is preliminary data.</text>
</comment>
<dbReference type="GO" id="GO:0003700">
    <property type="term" value="F:DNA-binding transcription factor activity"/>
    <property type="evidence" value="ECO:0007669"/>
    <property type="project" value="InterPro"/>
</dbReference>
<keyword evidence="3" id="KW-0238">DNA-binding</keyword>
<comment type="similarity">
    <text evidence="1">Belongs to the LysR transcriptional regulatory family.</text>
</comment>
<dbReference type="InterPro" id="IPR050950">
    <property type="entry name" value="HTH-type_LysR_regulators"/>
</dbReference>
<dbReference type="PRINTS" id="PR00039">
    <property type="entry name" value="HTHLYSR"/>
</dbReference>
<evidence type="ECO:0000313" key="6">
    <source>
        <dbReference type="EMBL" id="MBB6633176.1"/>
    </source>
</evidence>
<sequence>MELNQLEYFLTVARLQHVTRAAEQLSITQPALSHSLAKLEEELGVQLFERSGRNIRLNRYGELFARRVEGAVQEIEKGRREIAELTNPDTGVITLAFLNVLGTRLIPSLIKQFKQLHPNVRFELQQGTGAYLQSQLESGACDLVITSSCSGESGSLWQPFLEFRLDLVVPKQHSWSGRKKAELAELADEPYIGLRNECGLKSSIDRLFTDAGVTPNVQYVAEDLPTVAGFVSAGLGVSLLPRTEGLTLDGLSWLKVDFENNLFEVGVEWKEKRYLSPAARMFRDFVAGKTRLTAVI</sequence>
<dbReference type="Pfam" id="PF00126">
    <property type="entry name" value="HTH_1"/>
    <property type="match status" value="1"/>
</dbReference>
<dbReference type="GO" id="GO:0003677">
    <property type="term" value="F:DNA binding"/>
    <property type="evidence" value="ECO:0007669"/>
    <property type="project" value="UniProtKB-KW"/>
</dbReference>
<evidence type="ECO:0000256" key="4">
    <source>
        <dbReference type="ARBA" id="ARBA00023163"/>
    </source>
</evidence>
<evidence type="ECO:0000259" key="5">
    <source>
        <dbReference type="PROSITE" id="PS50931"/>
    </source>
</evidence>
<evidence type="ECO:0000256" key="3">
    <source>
        <dbReference type="ARBA" id="ARBA00023125"/>
    </source>
</evidence>
<accession>A0A841SRE3</accession>
<dbReference type="SUPFAM" id="SSF53850">
    <property type="entry name" value="Periplasmic binding protein-like II"/>
    <property type="match status" value="1"/>
</dbReference>
<dbReference type="EMBL" id="JACJVQ010000003">
    <property type="protein sequence ID" value="MBB6633176.1"/>
    <property type="molecule type" value="Genomic_DNA"/>
</dbReference>
<proteinExistence type="inferred from homology"/>
<evidence type="ECO:0000313" key="7">
    <source>
        <dbReference type="Proteomes" id="UP000535838"/>
    </source>
</evidence>
<dbReference type="InterPro" id="IPR036388">
    <property type="entry name" value="WH-like_DNA-bd_sf"/>
</dbReference>
<dbReference type="InterPro" id="IPR000847">
    <property type="entry name" value="LysR_HTH_N"/>
</dbReference>
<dbReference type="PANTHER" id="PTHR30419:SF28">
    <property type="entry name" value="HTH-TYPE TRANSCRIPTIONAL REGULATOR BSDA"/>
    <property type="match status" value="1"/>
</dbReference>
<evidence type="ECO:0000256" key="2">
    <source>
        <dbReference type="ARBA" id="ARBA00023015"/>
    </source>
</evidence>
<dbReference type="SUPFAM" id="SSF46785">
    <property type="entry name" value="Winged helix' DNA-binding domain"/>
    <property type="match status" value="1"/>
</dbReference>
<dbReference type="Gene3D" id="3.40.190.290">
    <property type="match status" value="1"/>
</dbReference>
<name>A0A841SRE3_9BACL</name>
<organism evidence="6 7">
    <name type="scientific">Cohnella thailandensis</name>
    <dbReference type="NCBI Taxonomy" id="557557"/>
    <lineage>
        <taxon>Bacteria</taxon>
        <taxon>Bacillati</taxon>
        <taxon>Bacillota</taxon>
        <taxon>Bacilli</taxon>
        <taxon>Bacillales</taxon>
        <taxon>Paenibacillaceae</taxon>
        <taxon>Cohnella</taxon>
    </lineage>
</organism>
<keyword evidence="2" id="KW-0805">Transcription regulation</keyword>
<dbReference type="Pfam" id="PF03466">
    <property type="entry name" value="LysR_substrate"/>
    <property type="match status" value="1"/>
</dbReference>
<feature type="domain" description="HTH lysR-type" evidence="5">
    <location>
        <begin position="1"/>
        <end position="58"/>
    </location>
</feature>
<dbReference type="AlphaFoldDB" id="A0A841SRE3"/>
<dbReference type="RefSeq" id="WP_185118405.1">
    <property type="nucleotide sequence ID" value="NZ_JACJVQ010000003.1"/>
</dbReference>
<dbReference type="InterPro" id="IPR036390">
    <property type="entry name" value="WH_DNA-bd_sf"/>
</dbReference>
<reference evidence="6 7" key="1">
    <citation type="submission" date="2020-08" db="EMBL/GenBank/DDBJ databases">
        <title>Cohnella phylogeny.</title>
        <authorList>
            <person name="Dunlap C."/>
        </authorList>
    </citation>
    <scope>NUCLEOTIDE SEQUENCE [LARGE SCALE GENOMIC DNA]</scope>
    <source>
        <strain evidence="6 7">DSM 25241</strain>
    </source>
</reference>
<dbReference type="FunFam" id="1.10.10.10:FF:000001">
    <property type="entry name" value="LysR family transcriptional regulator"/>
    <property type="match status" value="1"/>
</dbReference>
<dbReference type="PANTHER" id="PTHR30419">
    <property type="entry name" value="HTH-TYPE TRANSCRIPTIONAL REGULATOR YBHD"/>
    <property type="match status" value="1"/>
</dbReference>
<evidence type="ECO:0000256" key="1">
    <source>
        <dbReference type="ARBA" id="ARBA00009437"/>
    </source>
</evidence>
<dbReference type="PROSITE" id="PS50931">
    <property type="entry name" value="HTH_LYSR"/>
    <property type="match status" value="1"/>
</dbReference>
<dbReference type="InterPro" id="IPR005119">
    <property type="entry name" value="LysR_subst-bd"/>
</dbReference>
<keyword evidence="4" id="KW-0804">Transcription</keyword>
<dbReference type="Gene3D" id="1.10.10.10">
    <property type="entry name" value="Winged helix-like DNA-binding domain superfamily/Winged helix DNA-binding domain"/>
    <property type="match status" value="1"/>
</dbReference>
<dbReference type="Proteomes" id="UP000535838">
    <property type="component" value="Unassembled WGS sequence"/>
</dbReference>
<dbReference type="GO" id="GO:0005829">
    <property type="term" value="C:cytosol"/>
    <property type="evidence" value="ECO:0007669"/>
    <property type="project" value="TreeGrafter"/>
</dbReference>